<dbReference type="EMBL" id="CP143787">
    <property type="protein sequence ID" value="WVN88743.1"/>
    <property type="molecule type" value="Genomic_DNA"/>
</dbReference>
<feature type="chain" id="PRO_5043501002" evidence="2">
    <location>
        <begin position="21"/>
        <end position="252"/>
    </location>
</feature>
<dbReference type="KEGG" id="cdep:91088166"/>
<feature type="compositionally biased region" description="Low complexity" evidence="1">
    <location>
        <begin position="146"/>
        <end position="166"/>
    </location>
</feature>
<keyword evidence="4" id="KW-1185">Reference proteome</keyword>
<evidence type="ECO:0000256" key="1">
    <source>
        <dbReference type="SAM" id="MobiDB-lite"/>
    </source>
</evidence>
<proteinExistence type="predicted"/>
<evidence type="ECO:0000313" key="3">
    <source>
        <dbReference type="EMBL" id="WVN88743.1"/>
    </source>
</evidence>
<reference evidence="3" key="3">
    <citation type="submission" date="2024-01" db="EMBL/GenBank/DDBJ databases">
        <authorList>
            <person name="Coelho M.A."/>
            <person name="David-Palma M."/>
            <person name="Shea T."/>
            <person name="Sun S."/>
            <person name="Cuomo C.A."/>
            <person name="Heitman J."/>
        </authorList>
    </citation>
    <scope>NUCLEOTIDE SEQUENCE</scope>
    <source>
        <strain evidence="3">CBS 7841</strain>
    </source>
</reference>
<accession>A0A1E3HS79</accession>
<dbReference type="VEuPathDB" id="FungiDB:L203_06015"/>
<evidence type="ECO:0000256" key="2">
    <source>
        <dbReference type="SAM" id="SignalP"/>
    </source>
</evidence>
<gene>
    <name evidence="3" type="ORF">L203_103956</name>
</gene>
<name>A0A1E3HS79_9TREE</name>
<dbReference type="RefSeq" id="XP_066069443.1">
    <property type="nucleotide sequence ID" value="XM_066213346.1"/>
</dbReference>
<feature type="compositionally biased region" description="Gly residues" evidence="1">
    <location>
        <begin position="126"/>
        <end position="145"/>
    </location>
</feature>
<reference evidence="3" key="2">
    <citation type="journal article" date="2022" name="Elife">
        <title>Obligate sexual reproduction of a homothallic fungus closely related to the Cryptococcus pathogenic species complex.</title>
        <authorList>
            <person name="Passer A.R."/>
            <person name="Clancey S.A."/>
            <person name="Shea T."/>
            <person name="David-Palma M."/>
            <person name="Averette A.F."/>
            <person name="Boekhout T."/>
            <person name="Porcel B.M."/>
            <person name="Nowrousian M."/>
            <person name="Cuomo C.A."/>
            <person name="Sun S."/>
            <person name="Heitman J."/>
            <person name="Coelho M.A."/>
        </authorList>
    </citation>
    <scope>NUCLEOTIDE SEQUENCE</scope>
    <source>
        <strain evidence="3">CBS 7841</strain>
    </source>
</reference>
<feature type="region of interest" description="Disordered" evidence="1">
    <location>
        <begin position="122"/>
        <end position="205"/>
    </location>
</feature>
<sequence>MLQRSVQLVCLQLTATVAVALQANIPSLESGWKSEGSHMIQWQPQEDDTATMEISITFPNVSQYSLANNAKEQDGFLIYSPNETLPEGTYRLDFSRSNLPLVNINFNVEAGEEDAIAEHPFVSAASGGGGGGRSSSGSSGSGGRSGSNSSGRNGRNTPGNNANPAGWSEPSDESDNKSVAGGAKAGSSGGTVPAQSSTGQTTVRSITSGVPSAIVRPITTGVKYNNRTSTATEKMVIPVAIPLLSVVLGATI</sequence>
<organism evidence="3 4">
    <name type="scientific">Cryptococcus depauperatus CBS 7841</name>
    <dbReference type="NCBI Taxonomy" id="1295531"/>
    <lineage>
        <taxon>Eukaryota</taxon>
        <taxon>Fungi</taxon>
        <taxon>Dikarya</taxon>
        <taxon>Basidiomycota</taxon>
        <taxon>Agaricomycotina</taxon>
        <taxon>Tremellomycetes</taxon>
        <taxon>Tremellales</taxon>
        <taxon>Cryptococcaceae</taxon>
        <taxon>Cryptococcus</taxon>
    </lineage>
</organism>
<protein>
    <submittedName>
        <fullName evidence="3">Uncharacterized protein</fullName>
    </submittedName>
</protein>
<evidence type="ECO:0000313" key="4">
    <source>
        <dbReference type="Proteomes" id="UP000094043"/>
    </source>
</evidence>
<keyword evidence="2" id="KW-0732">Signal</keyword>
<dbReference type="AlphaFoldDB" id="A0A1E3HS79"/>
<dbReference type="GeneID" id="91088166"/>
<feature type="compositionally biased region" description="Polar residues" evidence="1">
    <location>
        <begin position="193"/>
        <end position="205"/>
    </location>
</feature>
<dbReference type="Proteomes" id="UP000094043">
    <property type="component" value="Chromosome 4"/>
</dbReference>
<reference evidence="3" key="1">
    <citation type="submission" date="2016-06" db="EMBL/GenBank/DDBJ databases">
        <authorList>
            <person name="Cuomo C."/>
            <person name="Litvintseva A."/>
            <person name="Heitman J."/>
            <person name="Chen Y."/>
            <person name="Sun S."/>
            <person name="Springer D."/>
            <person name="Dromer F."/>
            <person name="Young S."/>
            <person name="Zeng Q."/>
            <person name="Chapman S."/>
            <person name="Gujja S."/>
            <person name="Saif S."/>
            <person name="Birren B."/>
        </authorList>
    </citation>
    <scope>NUCLEOTIDE SEQUENCE</scope>
    <source>
        <strain evidence="3">CBS 7841</strain>
    </source>
</reference>
<feature type="signal peptide" evidence="2">
    <location>
        <begin position="1"/>
        <end position="20"/>
    </location>
</feature>